<keyword evidence="2" id="KW-1133">Transmembrane helix</keyword>
<organism evidence="4 5">
    <name type="scientific">Alkalibaculum sporogenes</name>
    <dbReference type="NCBI Taxonomy" id="2655001"/>
    <lineage>
        <taxon>Bacteria</taxon>
        <taxon>Bacillati</taxon>
        <taxon>Bacillota</taxon>
        <taxon>Clostridia</taxon>
        <taxon>Eubacteriales</taxon>
        <taxon>Eubacteriaceae</taxon>
        <taxon>Alkalibaculum</taxon>
    </lineage>
</organism>
<comment type="caution">
    <text evidence="4">The sequence shown here is derived from an EMBL/GenBank/DDBJ whole genome shotgun (WGS) entry which is preliminary data.</text>
</comment>
<dbReference type="InterPro" id="IPR004474">
    <property type="entry name" value="LytR_CpsA_psr"/>
</dbReference>
<comment type="similarity">
    <text evidence="1">Belongs to the LytR/CpsA/Psr (LCP) family.</text>
</comment>
<dbReference type="Gene3D" id="3.40.630.190">
    <property type="entry name" value="LCP protein"/>
    <property type="match status" value="1"/>
</dbReference>
<proteinExistence type="inferred from homology"/>
<feature type="domain" description="Cell envelope-related transcriptional attenuator" evidence="3">
    <location>
        <begin position="84"/>
        <end position="238"/>
    </location>
</feature>
<protein>
    <submittedName>
        <fullName evidence="4">LytR family transcriptional regulator</fullName>
    </submittedName>
</protein>
<evidence type="ECO:0000256" key="1">
    <source>
        <dbReference type="ARBA" id="ARBA00006068"/>
    </source>
</evidence>
<keyword evidence="5" id="KW-1185">Reference proteome</keyword>
<evidence type="ECO:0000313" key="5">
    <source>
        <dbReference type="Proteomes" id="UP000440004"/>
    </source>
</evidence>
<name>A0A6A7K9X6_9FIRM</name>
<sequence>MAKNKKKQKKKGNRTKKVAITLVIIIILLTSGFFLVYNKFLGGINTVELGDDLSISSELNKNKNITNIALFGIDTRGDDYDGSRADTIMIATVDKQHKKLKLTSIMRDTYVSIPGKKFDKINHAYAFGGPELTIKTINQNFDMNIMEYVTVNFTALEKIVDSVGGVQIDVKSAEINSLNHNLSELDIIEGKSSKQVTSAGLQTLTGRQAVAYSRIRNVGNNDYARTERQRTVLQNLVTGVLKGRSLTQVLSLIETLSPYIETSLSSGEMIGLATTVFTLGISEMEDTRLPLDDYSKGGTWGGVYYLKPNTLVDNVAYLHEFIFEEEDYVPTSVVSGISNEMN</sequence>
<evidence type="ECO:0000256" key="2">
    <source>
        <dbReference type="SAM" id="Phobius"/>
    </source>
</evidence>
<dbReference type="PANTHER" id="PTHR33392:SF6">
    <property type="entry name" value="POLYISOPRENYL-TEICHOIC ACID--PEPTIDOGLYCAN TEICHOIC ACID TRANSFERASE TAGU"/>
    <property type="match status" value="1"/>
</dbReference>
<feature type="transmembrane region" description="Helical" evidence="2">
    <location>
        <begin position="20"/>
        <end position="37"/>
    </location>
</feature>
<dbReference type="RefSeq" id="WP_152804300.1">
    <property type="nucleotide sequence ID" value="NZ_WHNX01000014.1"/>
</dbReference>
<evidence type="ECO:0000259" key="3">
    <source>
        <dbReference type="Pfam" id="PF03816"/>
    </source>
</evidence>
<gene>
    <name evidence="4" type="ORF">GC105_09935</name>
</gene>
<accession>A0A6A7K9X6</accession>
<dbReference type="NCBIfam" id="TIGR00350">
    <property type="entry name" value="lytR_cpsA_psr"/>
    <property type="match status" value="1"/>
</dbReference>
<dbReference type="Proteomes" id="UP000440004">
    <property type="component" value="Unassembled WGS sequence"/>
</dbReference>
<dbReference type="AlphaFoldDB" id="A0A6A7K9X6"/>
<reference evidence="4 5" key="1">
    <citation type="submission" date="2019-10" db="EMBL/GenBank/DDBJ databases">
        <title>Alkalibaculum tamaniensis sp.nov., a new alkaliphilic acetogen, isolated on methoxylated aromatics from a mud volcano.</title>
        <authorList>
            <person name="Khomyakova M.A."/>
            <person name="Merkel A.Y."/>
            <person name="Bonch-Osmolovskaya E.A."/>
            <person name="Slobodkin A.I."/>
        </authorList>
    </citation>
    <scope>NUCLEOTIDE SEQUENCE [LARGE SCALE GENOMIC DNA]</scope>
    <source>
        <strain evidence="4 5">M08DMB</strain>
    </source>
</reference>
<evidence type="ECO:0000313" key="4">
    <source>
        <dbReference type="EMBL" id="MPW26111.1"/>
    </source>
</evidence>
<dbReference type="PANTHER" id="PTHR33392">
    <property type="entry name" value="POLYISOPRENYL-TEICHOIC ACID--PEPTIDOGLYCAN TEICHOIC ACID TRANSFERASE TAGU"/>
    <property type="match status" value="1"/>
</dbReference>
<dbReference type="Pfam" id="PF03816">
    <property type="entry name" value="LytR_cpsA_psr"/>
    <property type="match status" value="1"/>
</dbReference>
<dbReference type="EMBL" id="WHNX01000014">
    <property type="protein sequence ID" value="MPW26111.1"/>
    <property type="molecule type" value="Genomic_DNA"/>
</dbReference>
<keyword evidence="2" id="KW-0472">Membrane</keyword>
<dbReference type="InterPro" id="IPR050922">
    <property type="entry name" value="LytR/CpsA/Psr_CW_biosynth"/>
</dbReference>
<keyword evidence="2" id="KW-0812">Transmembrane</keyword>